<dbReference type="SMART" id="SM00020">
    <property type="entry name" value="Tryp_SPc"/>
    <property type="match status" value="1"/>
</dbReference>
<evidence type="ECO:0000256" key="1">
    <source>
        <dbReference type="ARBA" id="ARBA00022670"/>
    </source>
</evidence>
<dbReference type="KEGG" id="tpal:117645701"/>
<dbReference type="PANTHER" id="PTHR24276">
    <property type="entry name" value="POLYSERASE-RELATED"/>
    <property type="match status" value="1"/>
</dbReference>
<dbReference type="Proteomes" id="UP000515158">
    <property type="component" value="Unplaced"/>
</dbReference>
<evidence type="ECO:0000256" key="5">
    <source>
        <dbReference type="ARBA" id="ARBA00024195"/>
    </source>
</evidence>
<dbReference type="PROSITE" id="PS50240">
    <property type="entry name" value="TRYPSIN_DOM"/>
    <property type="match status" value="1"/>
</dbReference>
<dbReference type="CDD" id="cd00190">
    <property type="entry name" value="Tryp_SPc"/>
    <property type="match status" value="1"/>
</dbReference>
<evidence type="ECO:0000256" key="2">
    <source>
        <dbReference type="ARBA" id="ARBA00022801"/>
    </source>
</evidence>
<dbReference type="Gene3D" id="2.40.10.10">
    <property type="entry name" value="Trypsin-like serine proteases"/>
    <property type="match status" value="1"/>
</dbReference>
<gene>
    <name evidence="9" type="primary">LOC117645701</name>
</gene>
<name>A0A6P8Z5L7_THRPL</name>
<proteinExistence type="inferred from homology"/>
<dbReference type="InterPro" id="IPR001314">
    <property type="entry name" value="Peptidase_S1A"/>
</dbReference>
<protein>
    <submittedName>
        <fullName evidence="9">Trypsin I-P1-like</fullName>
    </submittedName>
</protein>
<dbReference type="InterPro" id="IPR050430">
    <property type="entry name" value="Peptidase_S1"/>
</dbReference>
<dbReference type="GO" id="GO:0004252">
    <property type="term" value="F:serine-type endopeptidase activity"/>
    <property type="evidence" value="ECO:0007669"/>
    <property type="project" value="InterPro"/>
</dbReference>
<evidence type="ECO:0000313" key="8">
    <source>
        <dbReference type="Proteomes" id="UP000515158"/>
    </source>
</evidence>
<dbReference type="InterPro" id="IPR043504">
    <property type="entry name" value="Peptidase_S1_PA_chymotrypsin"/>
</dbReference>
<keyword evidence="1" id="KW-0645">Protease</keyword>
<dbReference type="PANTHER" id="PTHR24276:SF98">
    <property type="entry name" value="FI18310P1-RELATED"/>
    <property type="match status" value="1"/>
</dbReference>
<evidence type="ECO:0000256" key="3">
    <source>
        <dbReference type="ARBA" id="ARBA00022825"/>
    </source>
</evidence>
<evidence type="ECO:0000256" key="6">
    <source>
        <dbReference type="SAM" id="SignalP"/>
    </source>
</evidence>
<evidence type="ECO:0000313" key="9">
    <source>
        <dbReference type="RefSeq" id="XP_034241927.1"/>
    </source>
</evidence>
<dbReference type="RefSeq" id="XP_034241927.1">
    <property type="nucleotide sequence ID" value="XM_034386036.1"/>
</dbReference>
<dbReference type="PRINTS" id="PR00722">
    <property type="entry name" value="CHYMOTRYPSIN"/>
</dbReference>
<feature type="chain" id="PRO_5027625421" evidence="6">
    <location>
        <begin position="49"/>
        <end position="314"/>
    </location>
</feature>
<evidence type="ECO:0000259" key="7">
    <source>
        <dbReference type="PROSITE" id="PS50240"/>
    </source>
</evidence>
<feature type="domain" description="Peptidase S1" evidence="7">
    <location>
        <begin position="68"/>
        <end position="309"/>
    </location>
</feature>
<keyword evidence="6" id="KW-0732">Signal</keyword>
<dbReference type="AlphaFoldDB" id="A0A6P8Z5L7"/>
<dbReference type="GeneID" id="117645701"/>
<dbReference type="OrthoDB" id="8189841at2759"/>
<dbReference type="FunFam" id="2.40.10.10:FF:000002">
    <property type="entry name" value="Transmembrane protease serine"/>
    <property type="match status" value="1"/>
</dbReference>
<dbReference type="GO" id="GO:0006508">
    <property type="term" value="P:proteolysis"/>
    <property type="evidence" value="ECO:0007669"/>
    <property type="project" value="UniProtKB-KW"/>
</dbReference>
<evidence type="ECO:0000256" key="4">
    <source>
        <dbReference type="ARBA" id="ARBA00023157"/>
    </source>
</evidence>
<reference evidence="9" key="1">
    <citation type="submission" date="2025-08" db="UniProtKB">
        <authorList>
            <consortium name="RefSeq"/>
        </authorList>
    </citation>
    <scope>IDENTIFICATION</scope>
    <source>
        <tissue evidence="9">Total insect</tissue>
    </source>
</reference>
<dbReference type="SUPFAM" id="SSF50494">
    <property type="entry name" value="Trypsin-like serine proteases"/>
    <property type="match status" value="1"/>
</dbReference>
<organism evidence="9">
    <name type="scientific">Thrips palmi</name>
    <name type="common">Melon thrips</name>
    <dbReference type="NCBI Taxonomy" id="161013"/>
    <lineage>
        <taxon>Eukaryota</taxon>
        <taxon>Metazoa</taxon>
        <taxon>Ecdysozoa</taxon>
        <taxon>Arthropoda</taxon>
        <taxon>Hexapoda</taxon>
        <taxon>Insecta</taxon>
        <taxon>Pterygota</taxon>
        <taxon>Neoptera</taxon>
        <taxon>Paraneoptera</taxon>
        <taxon>Thysanoptera</taxon>
        <taxon>Terebrantia</taxon>
        <taxon>Thripoidea</taxon>
        <taxon>Thripidae</taxon>
        <taxon>Thrips</taxon>
    </lineage>
</organism>
<feature type="signal peptide" evidence="6">
    <location>
        <begin position="1"/>
        <end position="48"/>
    </location>
</feature>
<dbReference type="FunFam" id="2.40.10.10:FF:000068">
    <property type="entry name" value="transmembrane protease serine 2"/>
    <property type="match status" value="1"/>
</dbReference>
<dbReference type="InParanoid" id="A0A6P8Z5L7"/>
<sequence>MMCDGLRTFATHRGGPPRPPQRLSPPPPTLVALLVPLLLVFLSPSCSAAGTPLTLSEGRAILDKWRPLVHGAVAVKLGELNYQASVRLYSPAANQHVCGGAVISAWHVLTAARCFSYGAALAPEAVFVVAGAVRRSALNEGDVETAVRKVVNIARHPEFSSREQRHDLALLTLSTALPVERLGRVGAVPLPVGGIRADLASTCVVSGWGNNTAQTAQDADALLSAEVPFVDREMCLQMFEPRVLPKGVICTAHQKGGVGACVGDTGGPLVCNGFLAGTVSWGSGCGANARPTVYTSVVDHVEWVRAQMASFEYY</sequence>
<keyword evidence="3" id="KW-0720">Serine protease</keyword>
<dbReference type="Pfam" id="PF00089">
    <property type="entry name" value="Trypsin"/>
    <property type="match status" value="1"/>
</dbReference>
<dbReference type="InterPro" id="IPR001254">
    <property type="entry name" value="Trypsin_dom"/>
</dbReference>
<keyword evidence="8" id="KW-1185">Reference proteome</keyword>
<accession>A0A6P8Z5L7</accession>
<keyword evidence="2" id="KW-0378">Hydrolase</keyword>
<dbReference type="InterPro" id="IPR009003">
    <property type="entry name" value="Peptidase_S1_PA"/>
</dbReference>
<comment type="similarity">
    <text evidence="5">Belongs to the peptidase S1 family. CLIP subfamily.</text>
</comment>
<keyword evidence="4" id="KW-1015">Disulfide bond</keyword>